<keyword evidence="1" id="KW-1133">Transmembrane helix</keyword>
<dbReference type="PANTHER" id="PTHR32251">
    <property type="entry name" value="3-OXO-5-ALPHA-STEROID 4-DEHYDROGENASE"/>
    <property type="match status" value="1"/>
</dbReference>
<dbReference type="Proteomes" id="UP000503018">
    <property type="component" value="Chromosome"/>
</dbReference>
<evidence type="ECO:0000256" key="1">
    <source>
        <dbReference type="SAM" id="Phobius"/>
    </source>
</evidence>
<proteinExistence type="predicted"/>
<feature type="transmembrane region" description="Helical" evidence="1">
    <location>
        <begin position="35"/>
        <end position="55"/>
    </location>
</feature>
<dbReference type="Pfam" id="PF06966">
    <property type="entry name" value="DUF1295"/>
    <property type="match status" value="1"/>
</dbReference>
<accession>A0A6M4ASF8</accession>
<dbReference type="PROSITE" id="PS50244">
    <property type="entry name" value="S5A_REDUCTASE"/>
    <property type="match status" value="1"/>
</dbReference>
<dbReference type="AlphaFoldDB" id="A0A6M4ASF8"/>
<keyword evidence="1" id="KW-0472">Membrane</keyword>
<organism evidence="2 3">
    <name type="scientific">Sphingomonas lacunae</name>
    <dbReference type="NCBI Taxonomy" id="2698828"/>
    <lineage>
        <taxon>Bacteria</taxon>
        <taxon>Pseudomonadati</taxon>
        <taxon>Pseudomonadota</taxon>
        <taxon>Alphaproteobacteria</taxon>
        <taxon>Sphingomonadales</taxon>
        <taxon>Sphingomonadaceae</taxon>
        <taxon>Sphingomonas</taxon>
    </lineage>
</organism>
<reference evidence="2 3" key="1">
    <citation type="submission" date="2020-01" db="EMBL/GenBank/DDBJ databases">
        <title>Sphingomonas sp. strain CSW-10.</title>
        <authorList>
            <person name="Chen W.-M."/>
        </authorList>
    </citation>
    <scope>NUCLEOTIDE SEQUENCE [LARGE SCALE GENOMIC DNA]</scope>
    <source>
        <strain evidence="2 3">CSW-10</strain>
    </source>
</reference>
<keyword evidence="3" id="KW-1185">Reference proteome</keyword>
<dbReference type="EMBL" id="CP053015">
    <property type="protein sequence ID" value="QJQ31636.1"/>
    <property type="molecule type" value="Genomic_DNA"/>
</dbReference>
<feature type="transmembrane region" description="Helical" evidence="1">
    <location>
        <begin position="6"/>
        <end position="28"/>
    </location>
</feature>
<dbReference type="KEGG" id="slan:GV829_03580"/>
<feature type="transmembrane region" description="Helical" evidence="1">
    <location>
        <begin position="150"/>
        <end position="168"/>
    </location>
</feature>
<keyword evidence="1" id="KW-0812">Transmembrane</keyword>
<feature type="transmembrane region" description="Helical" evidence="1">
    <location>
        <begin position="67"/>
        <end position="89"/>
    </location>
</feature>
<dbReference type="InterPro" id="IPR010721">
    <property type="entry name" value="UstE-like"/>
</dbReference>
<name>A0A6M4ASF8_9SPHN</name>
<dbReference type="Gene3D" id="1.20.120.1630">
    <property type="match status" value="1"/>
</dbReference>
<evidence type="ECO:0000313" key="3">
    <source>
        <dbReference type="Proteomes" id="UP000503018"/>
    </source>
</evidence>
<dbReference type="GO" id="GO:0016020">
    <property type="term" value="C:membrane"/>
    <property type="evidence" value="ECO:0007669"/>
    <property type="project" value="TreeGrafter"/>
</dbReference>
<dbReference type="RefSeq" id="WP_169943868.1">
    <property type="nucleotide sequence ID" value="NZ_CP053015.1"/>
</dbReference>
<feature type="transmembrane region" description="Helical" evidence="1">
    <location>
        <begin position="110"/>
        <end position="130"/>
    </location>
</feature>
<protein>
    <submittedName>
        <fullName evidence="2">DUF1295 domain-containing protein</fullName>
    </submittedName>
</protein>
<dbReference type="PANTHER" id="PTHR32251:SF17">
    <property type="entry name" value="STEROID 5-ALPHA REDUCTASE C-TERMINAL DOMAIN-CONTAINING PROTEIN"/>
    <property type="match status" value="1"/>
</dbReference>
<evidence type="ECO:0000313" key="2">
    <source>
        <dbReference type="EMBL" id="QJQ31636.1"/>
    </source>
</evidence>
<gene>
    <name evidence="2" type="ORF">GV829_03580</name>
</gene>
<sequence>MIDLIALGGGLVINLVVAMVAMMLLWLVAVRIRDVSFIDAVWAYGMVGLAWFSVLRAGGPAGLGPHGVALVALTTLWGLRLGTHLILRWRRLGRDPRYDRILGGAMERNGWSFATAALIMVFLMQGPLLWFVSMPAQAGILERPMEPLAWLGWLGVVLALAGILFETVGDAQLEAFRKDPANAGQVMDRGLWRYTRHPNYFGDALCWWGIYLVAADSGIAAWTILSPIFLTWTLMKWSGAALLERGLKKTRPGYEAYIRRTSGFFPLPPKQD</sequence>